<sequence>MANSDVDSCCGLPDCGVRRSEDSCRNSDSRAAAPTPSIEAADQPCSCCSGGDSLEIDDTPAVQSRVDCAANAAESKQQVFIRKVR</sequence>
<keyword evidence="3" id="KW-1185">Reference proteome</keyword>
<evidence type="ECO:0000313" key="3">
    <source>
        <dbReference type="Proteomes" id="UP000812287"/>
    </source>
</evidence>
<evidence type="ECO:0000313" key="2">
    <source>
        <dbReference type="EMBL" id="KAG7439037.1"/>
    </source>
</evidence>
<dbReference type="GeneID" id="66110007"/>
<protein>
    <submittedName>
        <fullName evidence="2">Uncharacterized protein</fullName>
    </submittedName>
</protein>
<accession>A0A9P7VEB5</accession>
<feature type="region of interest" description="Disordered" evidence="1">
    <location>
        <begin position="19"/>
        <end position="44"/>
    </location>
</feature>
<comment type="caution">
    <text evidence="2">The sequence shown here is derived from an EMBL/GenBank/DDBJ whole genome shotgun (WGS) entry which is preliminary data.</text>
</comment>
<reference evidence="2" key="1">
    <citation type="submission" date="2020-11" db="EMBL/GenBank/DDBJ databases">
        <title>Adaptations for nitrogen fixation in a non-lichenized fungal sporocarp promotes dispersal by wood-feeding termites.</title>
        <authorList>
            <consortium name="DOE Joint Genome Institute"/>
            <person name="Koch R.A."/>
            <person name="Yoon G."/>
            <person name="Arayal U."/>
            <person name="Lail K."/>
            <person name="Amirebrahimi M."/>
            <person name="Labutti K."/>
            <person name="Lipzen A."/>
            <person name="Riley R."/>
            <person name="Barry K."/>
            <person name="Henrissat B."/>
            <person name="Grigoriev I.V."/>
            <person name="Herr J.R."/>
            <person name="Aime M.C."/>
        </authorList>
    </citation>
    <scope>NUCLEOTIDE SEQUENCE</scope>
    <source>
        <strain evidence="2">MCA 3950</strain>
    </source>
</reference>
<gene>
    <name evidence="2" type="ORF">BT62DRAFT_939326</name>
</gene>
<dbReference type="RefSeq" id="XP_043032541.1">
    <property type="nucleotide sequence ID" value="XM_043187710.1"/>
</dbReference>
<dbReference type="EMBL" id="MU250677">
    <property type="protein sequence ID" value="KAG7439037.1"/>
    <property type="molecule type" value="Genomic_DNA"/>
</dbReference>
<name>A0A9P7VEB5_9AGAR</name>
<dbReference type="Proteomes" id="UP000812287">
    <property type="component" value="Unassembled WGS sequence"/>
</dbReference>
<proteinExistence type="predicted"/>
<organism evidence="2 3">
    <name type="scientific">Guyanagaster necrorhizus</name>
    <dbReference type="NCBI Taxonomy" id="856835"/>
    <lineage>
        <taxon>Eukaryota</taxon>
        <taxon>Fungi</taxon>
        <taxon>Dikarya</taxon>
        <taxon>Basidiomycota</taxon>
        <taxon>Agaricomycotina</taxon>
        <taxon>Agaricomycetes</taxon>
        <taxon>Agaricomycetidae</taxon>
        <taxon>Agaricales</taxon>
        <taxon>Marasmiineae</taxon>
        <taxon>Physalacriaceae</taxon>
        <taxon>Guyanagaster</taxon>
    </lineage>
</organism>
<evidence type="ECO:0000256" key="1">
    <source>
        <dbReference type="SAM" id="MobiDB-lite"/>
    </source>
</evidence>
<dbReference type="AlphaFoldDB" id="A0A9P7VEB5"/>
<feature type="compositionally biased region" description="Basic and acidic residues" evidence="1">
    <location>
        <begin position="19"/>
        <end position="28"/>
    </location>
</feature>